<dbReference type="PANTHER" id="PTHR42700">
    <property type="entry name" value="SULFATE ADENYLYLTRANSFERASE"/>
    <property type="match status" value="1"/>
</dbReference>
<dbReference type="SUPFAM" id="SSF52540">
    <property type="entry name" value="P-loop containing nucleoside triphosphate hydrolases"/>
    <property type="match status" value="1"/>
</dbReference>
<dbReference type="GO" id="GO:0016301">
    <property type="term" value="F:kinase activity"/>
    <property type="evidence" value="ECO:0007669"/>
    <property type="project" value="UniProtKB-KW"/>
</dbReference>
<dbReference type="PANTHER" id="PTHR42700:SF1">
    <property type="entry name" value="SULFATE ADENYLYLTRANSFERASE"/>
    <property type="match status" value="1"/>
</dbReference>
<dbReference type="Gene3D" id="3.40.50.300">
    <property type="entry name" value="P-loop containing nucleotide triphosphate hydrolases"/>
    <property type="match status" value="1"/>
</dbReference>
<reference evidence="9 10" key="1">
    <citation type="journal article" date="2019" name="Int. J. Syst. Evol. Microbiol.">
        <title>The Global Catalogue of Microorganisms (GCM) 10K type strain sequencing project: providing services to taxonomists for standard genome sequencing and annotation.</title>
        <authorList>
            <consortium name="The Broad Institute Genomics Platform"/>
            <consortium name="The Broad Institute Genome Sequencing Center for Infectious Disease"/>
            <person name="Wu L."/>
            <person name="Ma J."/>
        </authorList>
    </citation>
    <scope>NUCLEOTIDE SEQUENCE [LARGE SCALE GENOMIC DNA]</scope>
    <source>
        <strain evidence="9 10">JCM 16083</strain>
    </source>
</reference>
<evidence type="ECO:0000313" key="10">
    <source>
        <dbReference type="Proteomes" id="UP001501126"/>
    </source>
</evidence>
<evidence type="ECO:0000256" key="7">
    <source>
        <dbReference type="RuleBase" id="RU004347"/>
    </source>
</evidence>
<keyword evidence="5 6" id="KW-0067">ATP-binding</keyword>
<comment type="catalytic activity">
    <reaction evidence="1 6 7">
        <text>adenosine 5'-phosphosulfate + ATP = 3'-phosphoadenylyl sulfate + ADP + H(+)</text>
        <dbReference type="Rhea" id="RHEA:24152"/>
        <dbReference type="ChEBI" id="CHEBI:15378"/>
        <dbReference type="ChEBI" id="CHEBI:30616"/>
        <dbReference type="ChEBI" id="CHEBI:58243"/>
        <dbReference type="ChEBI" id="CHEBI:58339"/>
        <dbReference type="ChEBI" id="CHEBI:456216"/>
        <dbReference type="EC" id="2.7.1.25"/>
    </reaction>
</comment>
<evidence type="ECO:0000256" key="6">
    <source>
        <dbReference type="HAMAP-Rule" id="MF_00065"/>
    </source>
</evidence>
<keyword evidence="6" id="KW-0597">Phosphoprotein</keyword>
<comment type="caution">
    <text evidence="9">The sequence shown here is derived from an EMBL/GenBank/DDBJ whole genome shotgun (WGS) entry which is preliminary data.</text>
</comment>
<sequence length="172" mass="19282">MVWFTGLSGAGKSTLAAGLEKALFERGFKVYHLDGDNIRNGLNKNLGFSEEDRTENIRRVGEVGALMTDAGLIVLSAFISPFQRDRNKVREIIGEDNFIEVFVDCPLNICEQRDVKGLYRKARRGELKNFTGIDSPYESPEQPDIHIFSDRESIDESIEKLLTSILPKISGS</sequence>
<keyword evidence="10" id="KW-1185">Reference proteome</keyword>
<feature type="domain" description="APS kinase" evidence="8">
    <location>
        <begin position="1"/>
        <end position="147"/>
    </location>
</feature>
<dbReference type="CDD" id="cd02027">
    <property type="entry name" value="APSK"/>
    <property type="match status" value="1"/>
</dbReference>
<dbReference type="EMBL" id="BAAAFH010000002">
    <property type="protein sequence ID" value="GAA0873673.1"/>
    <property type="molecule type" value="Genomic_DNA"/>
</dbReference>
<dbReference type="NCBIfam" id="TIGR00455">
    <property type="entry name" value="apsK"/>
    <property type="match status" value="1"/>
</dbReference>
<dbReference type="Proteomes" id="UP001501126">
    <property type="component" value="Unassembled WGS sequence"/>
</dbReference>
<evidence type="ECO:0000256" key="2">
    <source>
        <dbReference type="ARBA" id="ARBA00012121"/>
    </source>
</evidence>
<feature type="active site" description="Phosphoserine intermediate" evidence="6">
    <location>
        <position position="80"/>
    </location>
</feature>
<dbReference type="HAMAP" id="MF_00065">
    <property type="entry name" value="Adenylyl_sulf_kinase"/>
    <property type="match status" value="1"/>
</dbReference>
<protein>
    <recommendedName>
        <fullName evidence="2 6">Adenylyl-sulfate kinase</fullName>
        <ecNumber evidence="2 6">2.7.1.25</ecNumber>
    </recommendedName>
    <alternativeName>
        <fullName evidence="6">APS kinase</fullName>
    </alternativeName>
    <alternativeName>
        <fullName evidence="6">ATP adenosine-5'-phosphosulfate 3'-phosphotransferase</fullName>
    </alternativeName>
    <alternativeName>
        <fullName evidence="6">Adenosine-5'-phosphosulfate kinase</fullName>
    </alternativeName>
</protein>
<evidence type="ECO:0000256" key="3">
    <source>
        <dbReference type="ARBA" id="ARBA00022679"/>
    </source>
</evidence>
<dbReference type="InterPro" id="IPR027417">
    <property type="entry name" value="P-loop_NTPase"/>
</dbReference>
<dbReference type="InterPro" id="IPR059117">
    <property type="entry name" value="APS_kinase_dom"/>
</dbReference>
<evidence type="ECO:0000313" key="9">
    <source>
        <dbReference type="EMBL" id="GAA0873673.1"/>
    </source>
</evidence>
<feature type="binding site" evidence="6">
    <location>
        <begin position="6"/>
        <end position="13"/>
    </location>
    <ligand>
        <name>ATP</name>
        <dbReference type="ChEBI" id="CHEBI:30616"/>
    </ligand>
</feature>
<keyword evidence="4 6" id="KW-0547">Nucleotide-binding</keyword>
<accession>A0ABN1MKB8</accession>
<evidence type="ECO:0000256" key="5">
    <source>
        <dbReference type="ARBA" id="ARBA00022840"/>
    </source>
</evidence>
<proteinExistence type="inferred from homology"/>
<dbReference type="EC" id="2.7.1.25" evidence="2 6"/>
<dbReference type="InterPro" id="IPR002891">
    <property type="entry name" value="APS"/>
</dbReference>
<comment type="similarity">
    <text evidence="6 7">Belongs to the APS kinase family.</text>
</comment>
<name>A0ABN1MKB8_9FLAO</name>
<comment type="function">
    <text evidence="6 7">Catalyzes the synthesis of activated sulfate.</text>
</comment>
<dbReference type="Pfam" id="PF01583">
    <property type="entry name" value="APS_kinase"/>
    <property type="match status" value="1"/>
</dbReference>
<evidence type="ECO:0000256" key="1">
    <source>
        <dbReference type="ARBA" id="ARBA00001823"/>
    </source>
</evidence>
<gene>
    <name evidence="6 9" type="primary">cysC</name>
    <name evidence="9" type="ORF">GCM10009118_00810</name>
</gene>
<evidence type="ECO:0000259" key="8">
    <source>
        <dbReference type="Pfam" id="PF01583"/>
    </source>
</evidence>
<dbReference type="NCBIfam" id="NF003013">
    <property type="entry name" value="PRK03846.1"/>
    <property type="match status" value="1"/>
</dbReference>
<keyword evidence="6 7" id="KW-0418">Kinase</keyword>
<keyword evidence="3 6" id="KW-0808">Transferase</keyword>
<comment type="pathway">
    <text evidence="6 7">Sulfur metabolism; hydrogen sulfide biosynthesis; sulfite from sulfate: step 2/3.</text>
</comment>
<dbReference type="InterPro" id="IPR050512">
    <property type="entry name" value="Sulf_AdTrans/APS_kinase"/>
</dbReference>
<organism evidence="9 10">
    <name type="scientific">Wandonia haliotis</name>
    <dbReference type="NCBI Taxonomy" id="574963"/>
    <lineage>
        <taxon>Bacteria</taxon>
        <taxon>Pseudomonadati</taxon>
        <taxon>Bacteroidota</taxon>
        <taxon>Flavobacteriia</taxon>
        <taxon>Flavobacteriales</taxon>
        <taxon>Crocinitomicaceae</taxon>
        <taxon>Wandonia</taxon>
    </lineage>
</organism>
<evidence type="ECO:0000256" key="4">
    <source>
        <dbReference type="ARBA" id="ARBA00022741"/>
    </source>
</evidence>